<comment type="caution">
    <text evidence="2">The sequence shown here is derived from an EMBL/GenBank/DDBJ whole genome shotgun (WGS) entry which is preliminary data.</text>
</comment>
<sequence length="148" mass="16016">MFLAVPQFKDLMLSVDPPDEDDSEDNANKPVANTTTYIIKQKEAEGGDTMVNGENGDESKTSIDVIDQDGDAGSMDKESSVCIMAIICACMFLIDVNPSTVCCFMVHKRGSIQLPLGLSILIILMEFCLRGSETIMVSALLDVGPYVN</sequence>
<dbReference type="Proteomes" id="UP000828390">
    <property type="component" value="Unassembled WGS sequence"/>
</dbReference>
<dbReference type="AlphaFoldDB" id="A0A9D4HB73"/>
<evidence type="ECO:0000313" key="3">
    <source>
        <dbReference type="Proteomes" id="UP000828390"/>
    </source>
</evidence>
<gene>
    <name evidence="2" type="ORF">DPMN_105091</name>
</gene>
<protein>
    <submittedName>
        <fullName evidence="2">Uncharacterized protein</fullName>
    </submittedName>
</protein>
<keyword evidence="3" id="KW-1185">Reference proteome</keyword>
<name>A0A9D4HB73_DREPO</name>
<reference evidence="2" key="1">
    <citation type="journal article" date="2019" name="bioRxiv">
        <title>The Genome of the Zebra Mussel, Dreissena polymorpha: A Resource for Invasive Species Research.</title>
        <authorList>
            <person name="McCartney M.A."/>
            <person name="Auch B."/>
            <person name="Kono T."/>
            <person name="Mallez S."/>
            <person name="Zhang Y."/>
            <person name="Obille A."/>
            <person name="Becker A."/>
            <person name="Abrahante J.E."/>
            <person name="Garbe J."/>
            <person name="Badalamenti J.P."/>
            <person name="Herman A."/>
            <person name="Mangelson H."/>
            <person name="Liachko I."/>
            <person name="Sullivan S."/>
            <person name="Sone E.D."/>
            <person name="Koren S."/>
            <person name="Silverstein K.A.T."/>
            <person name="Beckman K.B."/>
            <person name="Gohl D.M."/>
        </authorList>
    </citation>
    <scope>NUCLEOTIDE SEQUENCE</scope>
    <source>
        <strain evidence="2">Duluth1</strain>
        <tissue evidence="2">Whole animal</tissue>
    </source>
</reference>
<evidence type="ECO:0000256" key="1">
    <source>
        <dbReference type="SAM" id="MobiDB-lite"/>
    </source>
</evidence>
<dbReference type="EMBL" id="JAIWYP010000004">
    <property type="protein sequence ID" value="KAH3831820.1"/>
    <property type="molecule type" value="Genomic_DNA"/>
</dbReference>
<feature type="region of interest" description="Disordered" evidence="1">
    <location>
        <begin position="47"/>
        <end position="71"/>
    </location>
</feature>
<evidence type="ECO:0000313" key="2">
    <source>
        <dbReference type="EMBL" id="KAH3831820.1"/>
    </source>
</evidence>
<proteinExistence type="predicted"/>
<accession>A0A9D4HB73</accession>
<reference evidence="2" key="2">
    <citation type="submission" date="2020-11" db="EMBL/GenBank/DDBJ databases">
        <authorList>
            <person name="McCartney M.A."/>
            <person name="Auch B."/>
            <person name="Kono T."/>
            <person name="Mallez S."/>
            <person name="Becker A."/>
            <person name="Gohl D.M."/>
            <person name="Silverstein K.A.T."/>
            <person name="Koren S."/>
            <person name="Bechman K.B."/>
            <person name="Herman A."/>
            <person name="Abrahante J.E."/>
            <person name="Garbe J."/>
        </authorList>
    </citation>
    <scope>NUCLEOTIDE SEQUENCE</scope>
    <source>
        <strain evidence="2">Duluth1</strain>
        <tissue evidence="2">Whole animal</tissue>
    </source>
</reference>
<organism evidence="2 3">
    <name type="scientific">Dreissena polymorpha</name>
    <name type="common">Zebra mussel</name>
    <name type="synonym">Mytilus polymorpha</name>
    <dbReference type="NCBI Taxonomy" id="45954"/>
    <lineage>
        <taxon>Eukaryota</taxon>
        <taxon>Metazoa</taxon>
        <taxon>Spiralia</taxon>
        <taxon>Lophotrochozoa</taxon>
        <taxon>Mollusca</taxon>
        <taxon>Bivalvia</taxon>
        <taxon>Autobranchia</taxon>
        <taxon>Heteroconchia</taxon>
        <taxon>Euheterodonta</taxon>
        <taxon>Imparidentia</taxon>
        <taxon>Neoheterodontei</taxon>
        <taxon>Myida</taxon>
        <taxon>Dreissenoidea</taxon>
        <taxon>Dreissenidae</taxon>
        <taxon>Dreissena</taxon>
    </lineage>
</organism>